<organism evidence="1">
    <name type="scientific">marine metagenome</name>
    <dbReference type="NCBI Taxonomy" id="408172"/>
    <lineage>
        <taxon>unclassified sequences</taxon>
        <taxon>metagenomes</taxon>
        <taxon>ecological metagenomes</taxon>
    </lineage>
</organism>
<sequence length="24" mass="2299">MKKELLIASALVGSVGLAGVAEAA</sequence>
<dbReference type="AlphaFoldDB" id="A0A382A0W7"/>
<evidence type="ECO:0000313" key="1">
    <source>
        <dbReference type="EMBL" id="SVA94782.1"/>
    </source>
</evidence>
<feature type="non-terminal residue" evidence="1">
    <location>
        <position position="24"/>
    </location>
</feature>
<protein>
    <submittedName>
        <fullName evidence="1">Uncharacterized protein</fullName>
    </submittedName>
</protein>
<reference evidence="1" key="1">
    <citation type="submission" date="2018-05" db="EMBL/GenBank/DDBJ databases">
        <authorList>
            <person name="Lanie J.A."/>
            <person name="Ng W.-L."/>
            <person name="Kazmierczak K.M."/>
            <person name="Andrzejewski T.M."/>
            <person name="Davidsen T.M."/>
            <person name="Wayne K.J."/>
            <person name="Tettelin H."/>
            <person name="Glass J.I."/>
            <person name="Rusch D."/>
            <person name="Podicherti R."/>
            <person name="Tsui H.-C.T."/>
            <person name="Winkler M.E."/>
        </authorList>
    </citation>
    <scope>NUCLEOTIDE SEQUENCE</scope>
</reference>
<accession>A0A382A0W7</accession>
<dbReference type="EMBL" id="UINC01023333">
    <property type="protein sequence ID" value="SVA94782.1"/>
    <property type="molecule type" value="Genomic_DNA"/>
</dbReference>
<name>A0A382A0W7_9ZZZZ</name>
<proteinExistence type="predicted"/>
<gene>
    <name evidence="1" type="ORF">METZ01_LOCUS147636</name>
</gene>